<dbReference type="Pfam" id="PF00528">
    <property type="entry name" value="BPD_transp_1"/>
    <property type="match status" value="1"/>
</dbReference>
<reference evidence="14 15" key="2">
    <citation type="submission" date="2020-11" db="EMBL/GenBank/DDBJ databases">
        <title>Complete genome sequence of Pectobacterium brasiliense strain F126.</title>
        <authorList>
            <person name="Miroshnikov K."/>
            <person name="Vo T.N.H."/>
            <person name="Khodykina M.V."/>
            <person name="Kabanova A.P."/>
            <person name="Shneider M."/>
            <person name="Korzhenkov A."/>
            <person name="Toschakov S.V."/>
            <person name="Miroshnikov K.A."/>
            <person name="Ignatov A.N."/>
            <person name="Mikhailova Y.V."/>
            <person name="Shelenkov A."/>
            <person name="Yanushevich Y.G."/>
            <person name="Evseev P.V."/>
        </authorList>
    </citation>
    <scope>NUCLEOTIDE SEQUENCE [LARGE SCALE GENOMIC DNA]</scope>
    <source>
        <strain evidence="14 15">F126</strain>
    </source>
</reference>
<dbReference type="PANTHER" id="PTHR43470:SF6">
    <property type="entry name" value="PHOSPHATE TRANSPORT SYSTEM PERMEASE PROTEIN PSTA"/>
    <property type="match status" value="1"/>
</dbReference>
<dbReference type="Proteomes" id="UP000269351">
    <property type="component" value="Chromosome"/>
</dbReference>
<evidence type="ECO:0000256" key="9">
    <source>
        <dbReference type="ARBA" id="ARBA00023136"/>
    </source>
</evidence>
<keyword evidence="16" id="KW-1185">Reference proteome</keyword>
<evidence type="ECO:0000256" key="7">
    <source>
        <dbReference type="ARBA" id="ARBA00022692"/>
    </source>
</evidence>
<feature type="transmembrane region" description="Helical" evidence="10">
    <location>
        <begin position="337"/>
        <end position="365"/>
    </location>
</feature>
<dbReference type="Gene3D" id="1.10.3720.10">
    <property type="entry name" value="MetI-like"/>
    <property type="match status" value="1"/>
</dbReference>
<dbReference type="InterPro" id="IPR000515">
    <property type="entry name" value="MetI-like"/>
</dbReference>
<evidence type="ECO:0000256" key="2">
    <source>
        <dbReference type="ARBA" id="ARBA00007069"/>
    </source>
</evidence>
<dbReference type="EMBL" id="CP065031">
    <property type="protein sequence ID" value="QPK25374.1"/>
    <property type="molecule type" value="Genomic_DNA"/>
</dbReference>
<dbReference type="AlphaFoldDB" id="A0A3S0XY00"/>
<dbReference type="EMBL" id="JACGET010000002">
    <property type="protein sequence ID" value="MBN3104755.1"/>
    <property type="molecule type" value="Genomic_DNA"/>
</dbReference>
<evidence type="ECO:0000256" key="3">
    <source>
        <dbReference type="ARBA" id="ARBA00016864"/>
    </source>
</evidence>
<evidence type="ECO:0000256" key="10">
    <source>
        <dbReference type="RuleBase" id="RU363043"/>
    </source>
</evidence>
<feature type="transmembrane region" description="Helical" evidence="10">
    <location>
        <begin position="296"/>
        <end position="325"/>
    </location>
</feature>
<dbReference type="Proteomes" id="UP000762586">
    <property type="component" value="Unassembled WGS sequence"/>
</dbReference>
<feature type="transmembrane region" description="Helical" evidence="10">
    <location>
        <begin position="432"/>
        <end position="454"/>
    </location>
</feature>
<evidence type="ECO:0000313" key="13">
    <source>
        <dbReference type="EMBL" id="MBN3104755.1"/>
    </source>
</evidence>
<dbReference type="InterPro" id="IPR035906">
    <property type="entry name" value="MetI-like_sf"/>
</dbReference>
<dbReference type="RefSeq" id="WP_119871878.1">
    <property type="nucleotide sequence ID" value="NZ_BSWF01000003.1"/>
</dbReference>
<comment type="subcellular location">
    <subcellularLocation>
        <location evidence="1 10">Cell inner membrane</location>
        <topology evidence="1 10">Multi-pass membrane protein</topology>
    </subcellularLocation>
</comment>
<comment type="similarity">
    <text evidence="2 10">Belongs to the binding-protein-dependent transport system permease family. CysTW subfamily.</text>
</comment>
<evidence type="ECO:0000256" key="6">
    <source>
        <dbReference type="ARBA" id="ARBA00022519"/>
    </source>
</evidence>
<evidence type="ECO:0000313" key="15">
    <source>
        <dbReference type="Proteomes" id="UP000269351"/>
    </source>
</evidence>
<sequence length="548" mass="60983">MKRWFRSGRPWVWLTASSISISLLAMLAIIVLLAGQGMRYLWPQPVWLLTLQPEQGTQRALIGEIYSEQTLSRQQLEQAGLSSSSEDAETRYLIKIGQREIHGQSFRTLLSRDIVRFDKPADILVLKRTNNGTAYGYLAGMLEGEQPLVATDLPATLQHRVEQVQGLLAKTQAIRMGEMAKINQQFETLRLEEKKRQQAKTLDNQALARLQAERIELQRRFDELSRQLTSLNLDINRDTVQLRDANGSIHLIPLRDIEQAWYPNAMSLWEKASHWGAQAKYMLVHYSPDSNSAGHLFPAIFGTVLMVVLMSIVVMPLGVIAAVYLHEYAGKNSLTRWVRIAVVNLAGVPSIVYGVFGLGFFVYLIGGTLDQLFYSEALPNPTFGTPGLLWASLTLALLTLPVVIVATEEGLSRIPMSVRHGSLALGATKAETLWHVVLPMAVPAMMTGLILAVARAAGETAPLMLVGVVKSVPVLPIDDIFPYLHLERKFMHLGFQIYDLAFQSPDVEAARPLVYITALLLVLIVVGLNLAAIGIRHVLREKYRSLSL</sequence>
<feature type="domain" description="ABC transmembrane type-1" evidence="12">
    <location>
        <begin position="300"/>
        <end position="532"/>
    </location>
</feature>
<evidence type="ECO:0000256" key="1">
    <source>
        <dbReference type="ARBA" id="ARBA00004429"/>
    </source>
</evidence>
<dbReference type="CDD" id="cd06261">
    <property type="entry name" value="TM_PBP2"/>
    <property type="match status" value="1"/>
</dbReference>
<keyword evidence="9 10" id="KW-0472">Membrane</keyword>
<protein>
    <recommendedName>
        <fullName evidence="3 10">Phosphate transport system permease protein PstA</fullName>
    </recommendedName>
</protein>
<keyword evidence="4" id="KW-0813">Transport</keyword>
<proteinExistence type="inferred from homology"/>
<dbReference type="PROSITE" id="PS50928">
    <property type="entry name" value="ABC_TM1"/>
    <property type="match status" value="1"/>
</dbReference>
<reference evidence="13 16" key="1">
    <citation type="submission" date="2020-07" db="EMBL/GenBank/DDBJ databases">
        <title>A pangenomic view of the genus Pectobacterium provides insights into genome organization, phylogeny, and virulence.</title>
        <authorList>
            <person name="Jonkheer E."/>
            <person name="Brankovics B."/>
            <person name="Houwers I."/>
            <person name="Van Der Wolf J."/>
            <person name="Bonants P."/>
            <person name="Vreeburg R."/>
            <person name="Bollema R."/>
            <person name="De Haan J."/>
            <person name="Berke L."/>
            <person name="De Ridder D."/>
            <person name="Smit S."/>
            <person name="Van Der Lee T.A.J."/>
        </authorList>
    </citation>
    <scope>NUCLEOTIDE SEQUENCE [LARGE SCALE GENOMIC DNA]</scope>
    <source>
        <strain evidence="13 16">NAK:384</strain>
    </source>
</reference>
<dbReference type="GO" id="GO:0005315">
    <property type="term" value="F:phosphate transmembrane transporter activity"/>
    <property type="evidence" value="ECO:0007669"/>
    <property type="project" value="InterPro"/>
</dbReference>
<feature type="transmembrane region" description="Helical" evidence="10">
    <location>
        <begin position="388"/>
        <end position="411"/>
    </location>
</feature>
<evidence type="ECO:0000313" key="14">
    <source>
        <dbReference type="EMBL" id="QPK25374.1"/>
    </source>
</evidence>
<keyword evidence="7 10" id="KW-0812">Transmembrane</keyword>
<dbReference type="PANTHER" id="PTHR43470">
    <property type="entry name" value="PHOSPHATE TRANSPORT SYSTEM PERMEASE PROTEIN PSTA-RELATED"/>
    <property type="match status" value="1"/>
</dbReference>
<accession>A0A3S0XY00</accession>
<organism evidence="14 15">
    <name type="scientific">Pectobacterium brasiliense</name>
    <dbReference type="NCBI Taxonomy" id="180957"/>
    <lineage>
        <taxon>Bacteria</taxon>
        <taxon>Pseudomonadati</taxon>
        <taxon>Pseudomonadota</taxon>
        <taxon>Gammaproteobacteria</taxon>
        <taxon>Enterobacterales</taxon>
        <taxon>Pectobacteriaceae</taxon>
        <taxon>Pectobacterium</taxon>
    </lineage>
</organism>
<feature type="transmembrane region" description="Helical" evidence="10">
    <location>
        <begin position="513"/>
        <end position="535"/>
    </location>
</feature>
<keyword evidence="11" id="KW-0175">Coiled coil</keyword>
<dbReference type="SUPFAM" id="SSF161098">
    <property type="entry name" value="MetI-like"/>
    <property type="match status" value="1"/>
</dbReference>
<name>A0A3S0XY00_9GAMM</name>
<evidence type="ECO:0000256" key="4">
    <source>
        <dbReference type="ARBA" id="ARBA00022448"/>
    </source>
</evidence>
<evidence type="ECO:0000313" key="16">
    <source>
        <dbReference type="Proteomes" id="UP000762586"/>
    </source>
</evidence>
<dbReference type="GO" id="GO:0005886">
    <property type="term" value="C:plasma membrane"/>
    <property type="evidence" value="ECO:0007669"/>
    <property type="project" value="UniProtKB-SubCell"/>
</dbReference>
<feature type="coiled-coil region" evidence="11">
    <location>
        <begin position="207"/>
        <end position="234"/>
    </location>
</feature>
<keyword evidence="5 10" id="KW-1003">Cell membrane</keyword>
<keyword evidence="8 10" id="KW-1133">Transmembrane helix</keyword>
<feature type="transmembrane region" description="Helical" evidence="10">
    <location>
        <begin position="12"/>
        <end position="35"/>
    </location>
</feature>
<keyword evidence="6" id="KW-0997">Cell inner membrane</keyword>
<evidence type="ECO:0000256" key="11">
    <source>
        <dbReference type="SAM" id="Coils"/>
    </source>
</evidence>
<gene>
    <name evidence="14" type="primary">pstA</name>
    <name evidence="14" type="ORF">F126LOC_006180</name>
    <name evidence="13" type="ORF">H4F48_01525</name>
</gene>
<dbReference type="NCBIfam" id="TIGR00974">
    <property type="entry name" value="3a0107s02c"/>
    <property type="match status" value="1"/>
</dbReference>
<dbReference type="GO" id="GO:0035435">
    <property type="term" value="P:phosphate ion transmembrane transport"/>
    <property type="evidence" value="ECO:0007669"/>
    <property type="project" value="InterPro"/>
</dbReference>
<evidence type="ECO:0000256" key="5">
    <source>
        <dbReference type="ARBA" id="ARBA00022475"/>
    </source>
</evidence>
<evidence type="ECO:0000259" key="12">
    <source>
        <dbReference type="PROSITE" id="PS50928"/>
    </source>
</evidence>
<dbReference type="InterPro" id="IPR005672">
    <property type="entry name" value="Phosphate_PstA"/>
</dbReference>
<evidence type="ECO:0000256" key="8">
    <source>
        <dbReference type="ARBA" id="ARBA00022989"/>
    </source>
</evidence>